<evidence type="ECO:0000313" key="6">
    <source>
        <dbReference type="EMBL" id="KTE92236.1"/>
    </source>
</evidence>
<feature type="transmembrane region" description="Helical" evidence="5">
    <location>
        <begin position="59"/>
        <end position="79"/>
    </location>
</feature>
<evidence type="ECO:0000256" key="1">
    <source>
        <dbReference type="ARBA" id="ARBA00004141"/>
    </source>
</evidence>
<feature type="transmembrane region" description="Helical" evidence="5">
    <location>
        <begin position="194"/>
        <end position="212"/>
    </location>
</feature>
<gene>
    <name evidence="6" type="ORF">AT727_04710</name>
</gene>
<feature type="transmembrane region" description="Helical" evidence="5">
    <location>
        <begin position="224"/>
        <end position="243"/>
    </location>
</feature>
<dbReference type="Proteomes" id="UP000054623">
    <property type="component" value="Unassembled WGS sequence"/>
</dbReference>
<feature type="transmembrane region" description="Helical" evidence="5">
    <location>
        <begin position="6"/>
        <end position="28"/>
    </location>
</feature>
<evidence type="ECO:0000256" key="4">
    <source>
        <dbReference type="ARBA" id="ARBA00023136"/>
    </source>
</evidence>
<dbReference type="AlphaFoldDB" id="A0A0W1JKJ7"/>
<dbReference type="EMBL" id="LOCK01000017">
    <property type="protein sequence ID" value="KTE92236.1"/>
    <property type="molecule type" value="Genomic_DNA"/>
</dbReference>
<name>A0A0W1JKJ7_DESHA</name>
<dbReference type="GO" id="GO:0016020">
    <property type="term" value="C:membrane"/>
    <property type="evidence" value="ECO:0007669"/>
    <property type="project" value="UniProtKB-SubCell"/>
</dbReference>
<evidence type="ECO:0000256" key="5">
    <source>
        <dbReference type="SAM" id="Phobius"/>
    </source>
</evidence>
<dbReference type="InterPro" id="IPR003689">
    <property type="entry name" value="ZIP"/>
</dbReference>
<keyword evidence="2 5" id="KW-0812">Transmembrane</keyword>
<feature type="transmembrane region" description="Helical" evidence="5">
    <location>
        <begin position="35"/>
        <end position="53"/>
    </location>
</feature>
<evidence type="ECO:0000256" key="3">
    <source>
        <dbReference type="ARBA" id="ARBA00022989"/>
    </source>
</evidence>
<dbReference type="PANTHER" id="PTHR11040">
    <property type="entry name" value="ZINC/IRON TRANSPORTER"/>
    <property type="match status" value="1"/>
</dbReference>
<feature type="transmembrane region" description="Helical" evidence="5">
    <location>
        <begin position="166"/>
        <end position="188"/>
    </location>
</feature>
<keyword evidence="3 5" id="KW-1133">Transmembrane helix</keyword>
<dbReference type="PANTHER" id="PTHR11040:SF205">
    <property type="entry name" value="ZINC TRANSPORTER ZUPT"/>
    <property type="match status" value="1"/>
</dbReference>
<comment type="caution">
    <text evidence="6">The sequence shown here is derived from an EMBL/GenBank/DDBJ whole genome shotgun (WGS) entry which is preliminary data.</text>
</comment>
<dbReference type="OrthoDB" id="9787346at2"/>
<dbReference type="GO" id="GO:0005385">
    <property type="term" value="F:zinc ion transmembrane transporter activity"/>
    <property type="evidence" value="ECO:0007669"/>
    <property type="project" value="TreeGrafter"/>
</dbReference>
<evidence type="ECO:0000313" key="7">
    <source>
        <dbReference type="Proteomes" id="UP000054623"/>
    </source>
</evidence>
<reference evidence="6 7" key="1">
    <citation type="submission" date="2015-12" db="EMBL/GenBank/DDBJ databases">
        <title>Draft Genome Sequence of Desulfitobacterium hafniense Strain DH, a Sulfate-reducing Bacterium Isolated from Paddy Soils.</title>
        <authorList>
            <person name="Bao P."/>
            <person name="Zhang X."/>
            <person name="Li G."/>
        </authorList>
    </citation>
    <scope>NUCLEOTIDE SEQUENCE [LARGE SCALE GENOMIC DNA]</scope>
    <source>
        <strain evidence="6 7">DH</strain>
    </source>
</reference>
<evidence type="ECO:0000256" key="2">
    <source>
        <dbReference type="ARBA" id="ARBA00022692"/>
    </source>
</evidence>
<protein>
    <submittedName>
        <fullName evidence="6">Divalent heavy-metal cations transporter</fullName>
    </submittedName>
</protein>
<keyword evidence="4 5" id="KW-0472">Membrane</keyword>
<organism evidence="6 7">
    <name type="scientific">Desulfitobacterium hafniense</name>
    <name type="common">Desulfitobacterium frappieri</name>
    <dbReference type="NCBI Taxonomy" id="49338"/>
    <lineage>
        <taxon>Bacteria</taxon>
        <taxon>Bacillati</taxon>
        <taxon>Bacillota</taxon>
        <taxon>Clostridia</taxon>
        <taxon>Eubacteriales</taxon>
        <taxon>Desulfitobacteriaceae</taxon>
        <taxon>Desulfitobacterium</taxon>
    </lineage>
</organism>
<dbReference type="Pfam" id="PF02535">
    <property type="entry name" value="Zip"/>
    <property type="match status" value="1"/>
</dbReference>
<comment type="subcellular location">
    <subcellularLocation>
        <location evidence="1">Membrane</location>
        <topology evidence="1">Multi-pass membrane protein</topology>
    </subcellularLocation>
</comment>
<proteinExistence type="predicted"/>
<dbReference type="RefSeq" id="WP_011460948.1">
    <property type="nucleotide sequence ID" value="NZ_LOCK01000017.1"/>
</dbReference>
<accession>A0A0W1JKJ7</accession>
<sequence length="244" mass="25973">MQDWLPILWVSTIAGLATTLGSLVVLMFGRPKEQVLAMLLAGAGGVMLAVVSLDLLPTAWQIGPLSQVILGFIIGLAFMKLADQKLNASPPSLPLPRRQRLKRIGLLVAAGIALHDLPEGMAIALGQEATEDLGVLIAMAITLHNLPEGMATTAPLKMAGIKSWKILLLNFGIAFFTPLGALIGLLAIDSVQNSLSFFLALAGGAMAFLVFAELWPLSRERHPRYALLGGVLGYLFFAGISFLH</sequence>